<reference evidence="4" key="1">
    <citation type="submission" date="2016-08" db="EMBL/GenBank/DDBJ databases">
        <authorList>
            <person name="Tokovenko B."/>
            <person name="Kalinowski J."/>
        </authorList>
    </citation>
    <scope>NUCLEOTIDE SEQUENCE [LARGE SCALE GENOMIC DNA]</scope>
    <source>
        <strain evidence="4">UTMC102</strain>
    </source>
</reference>
<name>A0A1V3C590_9ACTN</name>
<dbReference type="PANTHER" id="PTHR35526:SF3">
    <property type="entry name" value="ANTI-SIGMA-F FACTOR RSBW"/>
    <property type="match status" value="1"/>
</dbReference>
<keyword evidence="1 3" id="KW-0723">Serine/threonine-protein kinase</keyword>
<keyword evidence="3" id="KW-0808">Transferase</keyword>
<dbReference type="Gene3D" id="3.30.565.10">
    <property type="entry name" value="Histidine kinase-like ATPase, C-terminal domain"/>
    <property type="match status" value="1"/>
</dbReference>
<evidence type="ECO:0000313" key="3">
    <source>
        <dbReference type="EMBL" id="OOC55937.1"/>
    </source>
</evidence>
<dbReference type="OrthoDB" id="3185978at2"/>
<dbReference type="Pfam" id="PF13581">
    <property type="entry name" value="HATPase_c_2"/>
    <property type="match status" value="1"/>
</dbReference>
<keyword evidence="4" id="KW-1185">Reference proteome</keyword>
<sequence>MDAVFSISLPRQAYTVSVARDVLGTLLVRAGVCRNCVDDILLAVSEACSNAVDHGGPARDYMVEAEMGGRWCELRISHTGRAPDPEALTERLTTDHTPLPSLDSESGRGILLMRYLMDEVDFEEEPRTTVLLRKRLTVCDGPPSEEEAGPIPAQRYALL</sequence>
<proteinExistence type="predicted"/>
<organism evidence="3 4">
    <name type="scientific">Nocardiopsis sinuspersici</name>
    <dbReference type="NCBI Taxonomy" id="501010"/>
    <lineage>
        <taxon>Bacteria</taxon>
        <taxon>Bacillati</taxon>
        <taxon>Actinomycetota</taxon>
        <taxon>Actinomycetes</taxon>
        <taxon>Streptosporangiales</taxon>
        <taxon>Nocardiopsidaceae</taxon>
        <taxon>Nocardiopsis</taxon>
    </lineage>
</organism>
<evidence type="ECO:0000256" key="1">
    <source>
        <dbReference type="ARBA" id="ARBA00022527"/>
    </source>
</evidence>
<comment type="caution">
    <text evidence="3">The sequence shown here is derived from an EMBL/GenBank/DDBJ whole genome shotgun (WGS) entry which is preliminary data.</text>
</comment>
<dbReference type="SUPFAM" id="SSF55874">
    <property type="entry name" value="ATPase domain of HSP90 chaperone/DNA topoisomerase II/histidine kinase"/>
    <property type="match status" value="1"/>
</dbReference>
<evidence type="ECO:0000313" key="4">
    <source>
        <dbReference type="Proteomes" id="UP000189004"/>
    </source>
</evidence>
<dbReference type="InterPro" id="IPR036890">
    <property type="entry name" value="HATPase_C_sf"/>
</dbReference>
<dbReference type="AlphaFoldDB" id="A0A1V3C590"/>
<dbReference type="CDD" id="cd16936">
    <property type="entry name" value="HATPase_RsbW-like"/>
    <property type="match status" value="1"/>
</dbReference>
<evidence type="ECO:0000259" key="2">
    <source>
        <dbReference type="Pfam" id="PF13581"/>
    </source>
</evidence>
<dbReference type="InterPro" id="IPR050267">
    <property type="entry name" value="Anti-sigma-factor_SerPK"/>
</dbReference>
<dbReference type="STRING" id="501010.NOSIN_20600"/>
<dbReference type="PANTHER" id="PTHR35526">
    <property type="entry name" value="ANTI-SIGMA-F FACTOR RSBW-RELATED"/>
    <property type="match status" value="1"/>
</dbReference>
<dbReference type="Proteomes" id="UP000189004">
    <property type="component" value="Unassembled WGS sequence"/>
</dbReference>
<feature type="domain" description="Histidine kinase/HSP90-like ATPase" evidence="2">
    <location>
        <begin position="14"/>
        <end position="133"/>
    </location>
</feature>
<protein>
    <submittedName>
        <fullName evidence="3">Serine/threonine protein kinase</fullName>
    </submittedName>
</protein>
<keyword evidence="3" id="KW-0418">Kinase</keyword>
<dbReference type="InterPro" id="IPR003594">
    <property type="entry name" value="HATPase_dom"/>
</dbReference>
<accession>A0A1V3C590</accession>
<dbReference type="RefSeq" id="WP_077692370.1">
    <property type="nucleotide sequence ID" value="NZ_MCOK01000001.1"/>
</dbReference>
<gene>
    <name evidence="3" type="ORF">NOSIN_20600</name>
</gene>
<dbReference type="EMBL" id="MCOK01000001">
    <property type="protein sequence ID" value="OOC55937.1"/>
    <property type="molecule type" value="Genomic_DNA"/>
</dbReference>
<dbReference type="GO" id="GO:0004674">
    <property type="term" value="F:protein serine/threonine kinase activity"/>
    <property type="evidence" value="ECO:0007669"/>
    <property type="project" value="UniProtKB-KW"/>
</dbReference>